<organism evidence="2 3">
    <name type="scientific">Trichoplax adhaerens</name>
    <name type="common">Trichoplax reptans</name>
    <dbReference type="NCBI Taxonomy" id="10228"/>
    <lineage>
        <taxon>Eukaryota</taxon>
        <taxon>Metazoa</taxon>
        <taxon>Placozoa</taxon>
        <taxon>Uniplacotomia</taxon>
        <taxon>Trichoplacea</taxon>
        <taxon>Trichoplacidae</taxon>
        <taxon>Trichoplax</taxon>
    </lineage>
</organism>
<dbReference type="KEGG" id="tad:TRIADDRAFT_60634"/>
<keyword evidence="1" id="KW-0472">Membrane</keyword>
<sequence>MAKRRPATSTASTKLPIPGLRWIIVGIAIAVCSVLVAMIIYIDVEVTPLSEMFLTQKYFPPGQGLRPKLRRRTRLNPVSCENYGMEKDDLFAKLDGQQCAQAAWESNAETEKENRYVSKIDSVYKSFVNASAAKQYYASCWGNYSYELLPMLLYNNETSNAPKVGDEHKAFSWDYLVAKNDPDEHRQSLLTDEIKAISRHVIYIFRQDKIVVRILVQGFYNSKDQRLNVGLAGRLGSHISDLITKLQPSPLRSQFIAMQESLKLLLKKGLPDTAGKLTDTVRLNIDRITSKLGYEFFRIFSNKSSSENPSLYPKPDEILTHDVILPTTTFERYTIPPKKKYLISQE</sequence>
<dbReference type="eggNOG" id="ENOG502R9C5">
    <property type="taxonomic scope" value="Eukaryota"/>
</dbReference>
<evidence type="ECO:0000256" key="1">
    <source>
        <dbReference type="SAM" id="Phobius"/>
    </source>
</evidence>
<dbReference type="Proteomes" id="UP000009022">
    <property type="component" value="Unassembled WGS sequence"/>
</dbReference>
<dbReference type="RefSeq" id="XP_002116639.1">
    <property type="nucleotide sequence ID" value="XM_002116603.1"/>
</dbReference>
<name>B3S8R3_TRIAD</name>
<gene>
    <name evidence="2" type="ORF">TRIADDRAFT_60634</name>
</gene>
<evidence type="ECO:0000313" key="3">
    <source>
        <dbReference type="Proteomes" id="UP000009022"/>
    </source>
</evidence>
<dbReference type="OrthoDB" id="5950921at2759"/>
<dbReference type="PhylomeDB" id="B3S8R3"/>
<dbReference type="EMBL" id="DS985256">
    <property type="protein sequence ID" value="EDV20995.1"/>
    <property type="molecule type" value="Genomic_DNA"/>
</dbReference>
<dbReference type="GeneID" id="6757851"/>
<protein>
    <submittedName>
        <fullName evidence="2">Uncharacterized protein</fullName>
    </submittedName>
</protein>
<reference evidence="2 3" key="1">
    <citation type="journal article" date="2008" name="Nature">
        <title>The Trichoplax genome and the nature of placozoans.</title>
        <authorList>
            <person name="Srivastava M."/>
            <person name="Begovic E."/>
            <person name="Chapman J."/>
            <person name="Putnam N.H."/>
            <person name="Hellsten U."/>
            <person name="Kawashima T."/>
            <person name="Kuo A."/>
            <person name="Mitros T."/>
            <person name="Salamov A."/>
            <person name="Carpenter M.L."/>
            <person name="Signorovitch A.Y."/>
            <person name="Moreno M.A."/>
            <person name="Kamm K."/>
            <person name="Grimwood J."/>
            <person name="Schmutz J."/>
            <person name="Shapiro H."/>
            <person name="Grigoriev I.V."/>
            <person name="Buss L.W."/>
            <person name="Schierwater B."/>
            <person name="Dellaporta S.L."/>
            <person name="Rokhsar D.S."/>
        </authorList>
    </citation>
    <scope>NUCLEOTIDE SEQUENCE [LARGE SCALE GENOMIC DNA]</scope>
    <source>
        <strain evidence="2 3">Grell-BS-1999</strain>
    </source>
</reference>
<keyword evidence="1" id="KW-1133">Transmembrane helix</keyword>
<evidence type="ECO:0000313" key="2">
    <source>
        <dbReference type="EMBL" id="EDV20995.1"/>
    </source>
</evidence>
<keyword evidence="3" id="KW-1185">Reference proteome</keyword>
<keyword evidence="1" id="KW-0812">Transmembrane</keyword>
<dbReference type="AlphaFoldDB" id="B3S8R3"/>
<dbReference type="HOGENOM" id="CLU_802493_0_0_1"/>
<proteinExistence type="predicted"/>
<dbReference type="OMA" id="YNDSSEY"/>
<dbReference type="InParanoid" id="B3S8R3"/>
<dbReference type="CTD" id="6757851"/>
<feature type="transmembrane region" description="Helical" evidence="1">
    <location>
        <begin position="20"/>
        <end position="42"/>
    </location>
</feature>
<accession>B3S8R3</accession>